<protein>
    <recommendedName>
        <fullName evidence="2">Putative gluconeogenesis factor</fullName>
    </recommendedName>
</protein>
<name>D0WEL8_SLAES</name>
<comment type="caution">
    <text evidence="3">The sequence shown here is derived from an EMBL/GenBank/DDBJ whole genome shotgun (WGS) entry which is preliminary data.</text>
</comment>
<dbReference type="GeneID" id="85006911"/>
<dbReference type="InterPro" id="IPR002882">
    <property type="entry name" value="CofD"/>
</dbReference>
<dbReference type="OrthoDB" id="9783842at2"/>
<dbReference type="SUPFAM" id="SSF142338">
    <property type="entry name" value="CofD-like"/>
    <property type="match status" value="1"/>
</dbReference>
<dbReference type="GO" id="GO:0008360">
    <property type="term" value="P:regulation of cell shape"/>
    <property type="evidence" value="ECO:0007669"/>
    <property type="project" value="UniProtKB-UniRule"/>
</dbReference>
<dbReference type="HAMAP" id="MF_00973">
    <property type="entry name" value="Gluconeogen_factor"/>
    <property type="match status" value="1"/>
</dbReference>
<dbReference type="NCBIfam" id="TIGR01826">
    <property type="entry name" value="CofD_related"/>
    <property type="match status" value="1"/>
</dbReference>
<dbReference type="GO" id="GO:0043743">
    <property type="term" value="F:LPPG:FO 2-phospho-L-lactate transferase activity"/>
    <property type="evidence" value="ECO:0007669"/>
    <property type="project" value="InterPro"/>
</dbReference>
<evidence type="ECO:0000313" key="4">
    <source>
        <dbReference type="Proteomes" id="UP000006001"/>
    </source>
</evidence>
<reference evidence="3" key="1">
    <citation type="submission" date="2009-10" db="EMBL/GenBank/DDBJ databases">
        <authorList>
            <person name="Weinstock G."/>
            <person name="Sodergren E."/>
            <person name="Clifton S."/>
            <person name="Fulton L."/>
            <person name="Fulton B."/>
            <person name="Courtney L."/>
            <person name="Fronick C."/>
            <person name="Harrison M."/>
            <person name="Strong C."/>
            <person name="Farmer C."/>
            <person name="Delahaunty K."/>
            <person name="Markovic C."/>
            <person name="Hall O."/>
            <person name="Minx P."/>
            <person name="Tomlinson C."/>
            <person name="Mitreva M."/>
            <person name="Nelson J."/>
            <person name="Hou S."/>
            <person name="Wollam A."/>
            <person name="Pepin K.H."/>
            <person name="Johnson M."/>
            <person name="Bhonagiri V."/>
            <person name="Nash W.E."/>
            <person name="Warren W."/>
            <person name="Chinwalla A."/>
            <person name="Mardis E.R."/>
            <person name="Wilson R.K."/>
        </authorList>
    </citation>
    <scope>NUCLEOTIDE SEQUENCE [LARGE SCALE GENOMIC DNA]</scope>
    <source>
        <strain evidence="3">ATCC 700122</strain>
    </source>
</reference>
<dbReference type="Proteomes" id="UP000006001">
    <property type="component" value="Unassembled WGS sequence"/>
</dbReference>
<evidence type="ECO:0000313" key="3">
    <source>
        <dbReference type="EMBL" id="EEZ62156.1"/>
    </source>
</evidence>
<dbReference type="RefSeq" id="WP_006361496.1">
    <property type="nucleotide sequence ID" value="NZ_GG700630.1"/>
</dbReference>
<dbReference type="EMBL" id="ACUX02000004">
    <property type="protein sequence ID" value="EEZ62156.1"/>
    <property type="molecule type" value="Genomic_DNA"/>
</dbReference>
<keyword evidence="4" id="KW-1185">Reference proteome</keyword>
<comment type="similarity">
    <text evidence="2">Belongs to the gluconeogenesis factor family.</text>
</comment>
<evidence type="ECO:0000256" key="1">
    <source>
        <dbReference type="ARBA" id="ARBA00022490"/>
    </source>
</evidence>
<gene>
    <name evidence="3" type="ORF">HMPREF0762_00248</name>
</gene>
<dbReference type="Gene3D" id="3.40.50.10680">
    <property type="entry name" value="CofD-like domains"/>
    <property type="match status" value="1"/>
</dbReference>
<dbReference type="PANTHER" id="PTHR30135">
    <property type="entry name" value="UNCHARACTERIZED PROTEIN YVCK-RELATED"/>
    <property type="match status" value="1"/>
</dbReference>
<organism evidence="3 4">
    <name type="scientific">Slackia exigua (strain ATCC 700122 / DSM 15923 / CIP 105133 / JCM 11022 / KCTC 5966 / S-7)</name>
    <dbReference type="NCBI Taxonomy" id="649764"/>
    <lineage>
        <taxon>Bacteria</taxon>
        <taxon>Bacillati</taxon>
        <taxon>Actinomycetota</taxon>
        <taxon>Coriobacteriia</taxon>
        <taxon>Eggerthellales</taxon>
        <taxon>Eggerthellaceae</taxon>
        <taxon>Slackia</taxon>
    </lineage>
</organism>
<sequence>MSAGSPFSQDPAQTAAFARLSAKLSARPHGEASPLKAVVIGGGTGAPVSIRTLLSLDAEVSAVVAMADDGGSTGVIREEAGSLAPGDIRKCLVAMARDHDDPLTRAFKYRFAFAGDHALGNLMLAALEDATGSFPRAIEICEGILEARGHVFPSTLDPVVLTAVTRDGDALTGQAQAGASTCALGRVSLSSEGSIEAYLPALRAIEEADLVVLGPGSLYTSIIPNLLVPGIVDAIRASSATTVFVCAVADVQGETRGMRAVDHYRALASHGMEGLVDYMLVHSATPLSPGACATVENDVEAVGLTYDEAVELQSEGVVVLVRDLADHMHPTWHYPEALREAFCTVLDIDERRSARVFRP</sequence>
<evidence type="ECO:0000256" key="2">
    <source>
        <dbReference type="HAMAP-Rule" id="MF_00973"/>
    </source>
</evidence>
<dbReference type="InterPro" id="IPR038136">
    <property type="entry name" value="CofD-like_dom_sf"/>
</dbReference>
<dbReference type="CDD" id="cd07187">
    <property type="entry name" value="YvcK_like"/>
    <property type="match status" value="1"/>
</dbReference>
<keyword evidence="1 2" id="KW-0963">Cytoplasm</keyword>
<dbReference type="AlphaFoldDB" id="D0WEL8"/>
<dbReference type="STRING" id="649764.HMPREF0762_00248"/>
<dbReference type="eggNOG" id="COG0391">
    <property type="taxonomic scope" value="Bacteria"/>
</dbReference>
<accession>D0WEL8</accession>
<comment type="function">
    <text evidence="2">Required for morphogenesis under gluconeogenic growth conditions.</text>
</comment>
<proteinExistence type="inferred from homology"/>
<dbReference type="HOGENOM" id="CLU_044041_0_1_11"/>
<dbReference type="Pfam" id="PF01933">
    <property type="entry name" value="CofD"/>
    <property type="match status" value="1"/>
</dbReference>
<dbReference type="PANTHER" id="PTHR30135:SF3">
    <property type="entry name" value="GLUCONEOGENESIS FACTOR-RELATED"/>
    <property type="match status" value="1"/>
</dbReference>
<comment type="subcellular location">
    <subcellularLocation>
        <location evidence="2">Cytoplasm</location>
    </subcellularLocation>
</comment>
<dbReference type="InterPro" id="IPR010119">
    <property type="entry name" value="Gluconeogen_factor"/>
</dbReference>
<dbReference type="GO" id="GO:0005737">
    <property type="term" value="C:cytoplasm"/>
    <property type="evidence" value="ECO:0007669"/>
    <property type="project" value="UniProtKB-SubCell"/>
</dbReference>